<protein>
    <recommendedName>
        <fullName evidence="7">Alpha-type protein kinase domain-containing protein</fullName>
    </recommendedName>
</protein>
<dbReference type="Pfam" id="PF02816">
    <property type="entry name" value="Alpha_kinase"/>
    <property type="match status" value="1"/>
</dbReference>
<dbReference type="PANTHER" id="PTHR45992:SF2">
    <property type="entry name" value="EUKARYOTIC ELONGATION FACTOR 2 KINASE"/>
    <property type="match status" value="1"/>
</dbReference>
<proteinExistence type="predicted"/>
<feature type="compositionally biased region" description="Acidic residues" evidence="6">
    <location>
        <begin position="659"/>
        <end position="669"/>
    </location>
</feature>
<evidence type="ECO:0000256" key="4">
    <source>
        <dbReference type="ARBA" id="ARBA00022777"/>
    </source>
</evidence>
<feature type="domain" description="Alpha-type protein kinase" evidence="7">
    <location>
        <begin position="387"/>
        <end position="624"/>
    </location>
</feature>
<name>A0ABR1J7G2_9AGAR</name>
<accession>A0ABR1J7G2</accession>
<evidence type="ECO:0000313" key="8">
    <source>
        <dbReference type="EMBL" id="KAK7452144.1"/>
    </source>
</evidence>
<evidence type="ECO:0000256" key="5">
    <source>
        <dbReference type="ARBA" id="ARBA00022840"/>
    </source>
</evidence>
<dbReference type="InterPro" id="IPR011009">
    <property type="entry name" value="Kinase-like_dom_sf"/>
</dbReference>
<feature type="compositionally biased region" description="Pro residues" evidence="6">
    <location>
        <begin position="101"/>
        <end position="110"/>
    </location>
</feature>
<keyword evidence="3" id="KW-0547">Nucleotide-binding</keyword>
<feature type="compositionally biased region" description="Acidic residues" evidence="6">
    <location>
        <begin position="628"/>
        <end position="637"/>
    </location>
</feature>
<keyword evidence="4" id="KW-0418">Kinase</keyword>
<dbReference type="SMART" id="SM00811">
    <property type="entry name" value="Alpha_kinase"/>
    <property type="match status" value="1"/>
</dbReference>
<dbReference type="Proteomes" id="UP001498398">
    <property type="component" value="Unassembled WGS sequence"/>
</dbReference>
<feature type="region of interest" description="Disordered" evidence="6">
    <location>
        <begin position="628"/>
        <end position="700"/>
    </location>
</feature>
<feature type="region of interest" description="Disordered" evidence="6">
    <location>
        <begin position="87"/>
        <end position="119"/>
    </location>
</feature>
<sequence length="700" mass="76732">MASLTSDNASCSGPEITDGCGGFFPQKTDPGLCMKCALIAKNPDQKQRYEEMHQCEGCSAVANNLKGSLCGRCKHRSVQSQDFLPIHLTRPPLLPPSQSLPAPPPPPPLQSPVTTHNGGYSALLTQHQNMSGGFTAQMNLGKQKKAILDNASKQISPPIPTAGSSTSADEMTLFRRAKAGYGRSIVVYSQAVAGRKILPDFLPDSWTFDGDDPMSAVKSQFLTRLNQQWEQKAPGKLQSDEIEFCWPDFLQLSRHTEHDTVAEVYDTHAAIPGFNMKHLLPAGSSAKTSKKNQAGQFLQLYLNIKTSQVEERYGQSLCKELGGSGPSRRSTIKRKAADLEENSGRISSSQFNGPPVSTFRNQGRGILAPRIVNKSHSTSAVNLRIANVDTSGIAYGDIDMSFDEVDSETAVATISNTVYTAGLSKSVYLGILNSSAKVFKRLTDTRSPENGAWALEREFCLLKVGQNMWDEFAACCKERGVDYTDNFVFTDAILAREIITPNTCPSIASGVTELGKEITWLIEPRRTSEVTKYSGTMQQVHKNTLPFITMNGFGHFTHYWSHGQMVFVDLQGSPTKDGQVLFDPMVHTKTGNACLGDAGFDGIRQFIQGHRCNNICRALQLPVLEEPELQEDEDDTSQEQPPKSNDHPRKKRRTRESEGGDDERQDESIIDFGSGDYSVGDLAGGDSDDNRPAEEDTGDE</sequence>
<evidence type="ECO:0000256" key="3">
    <source>
        <dbReference type="ARBA" id="ARBA00022741"/>
    </source>
</evidence>
<keyword evidence="5" id="KW-0067">ATP-binding</keyword>
<keyword evidence="9" id="KW-1185">Reference proteome</keyword>
<dbReference type="InterPro" id="IPR051852">
    <property type="entry name" value="Alpha-type_PK"/>
</dbReference>
<keyword evidence="2" id="KW-0808">Transferase</keyword>
<evidence type="ECO:0000259" key="7">
    <source>
        <dbReference type="PROSITE" id="PS51158"/>
    </source>
</evidence>
<reference evidence="8 9" key="1">
    <citation type="submission" date="2024-01" db="EMBL/GenBank/DDBJ databases">
        <title>A draft genome for the cacao thread blight pathogen Marasmiellus scandens.</title>
        <authorList>
            <person name="Baruah I.K."/>
            <person name="Leung J."/>
            <person name="Bukari Y."/>
            <person name="Amoako-Attah I."/>
            <person name="Meinhardt L.W."/>
            <person name="Bailey B.A."/>
            <person name="Cohen S.P."/>
        </authorList>
    </citation>
    <scope>NUCLEOTIDE SEQUENCE [LARGE SCALE GENOMIC DNA]</scope>
    <source>
        <strain evidence="8 9">GH-19</strain>
    </source>
</reference>
<dbReference type="PANTHER" id="PTHR45992">
    <property type="entry name" value="EUKARYOTIC ELONGATION FACTOR 2 KINASE-RELATED"/>
    <property type="match status" value="1"/>
</dbReference>
<evidence type="ECO:0000256" key="1">
    <source>
        <dbReference type="ARBA" id="ARBA00022527"/>
    </source>
</evidence>
<dbReference type="SUPFAM" id="SSF56112">
    <property type="entry name" value="Protein kinase-like (PK-like)"/>
    <property type="match status" value="1"/>
</dbReference>
<dbReference type="InterPro" id="IPR004166">
    <property type="entry name" value="a-kinase_dom"/>
</dbReference>
<evidence type="ECO:0000313" key="9">
    <source>
        <dbReference type="Proteomes" id="UP001498398"/>
    </source>
</evidence>
<evidence type="ECO:0000256" key="2">
    <source>
        <dbReference type="ARBA" id="ARBA00022679"/>
    </source>
</evidence>
<comment type="caution">
    <text evidence="8">The sequence shown here is derived from an EMBL/GenBank/DDBJ whole genome shotgun (WGS) entry which is preliminary data.</text>
</comment>
<dbReference type="Gene3D" id="3.20.200.10">
    <property type="entry name" value="MHCK/EF2 kinase"/>
    <property type="match status" value="1"/>
</dbReference>
<gene>
    <name evidence="8" type="ORF">VKT23_012249</name>
</gene>
<dbReference type="PROSITE" id="PS51158">
    <property type="entry name" value="ALPHA_KINASE"/>
    <property type="match status" value="1"/>
</dbReference>
<evidence type="ECO:0000256" key="6">
    <source>
        <dbReference type="SAM" id="MobiDB-lite"/>
    </source>
</evidence>
<dbReference type="CDD" id="cd04515">
    <property type="entry name" value="Alpha_kinase"/>
    <property type="match status" value="1"/>
</dbReference>
<organism evidence="8 9">
    <name type="scientific">Marasmiellus scandens</name>
    <dbReference type="NCBI Taxonomy" id="2682957"/>
    <lineage>
        <taxon>Eukaryota</taxon>
        <taxon>Fungi</taxon>
        <taxon>Dikarya</taxon>
        <taxon>Basidiomycota</taxon>
        <taxon>Agaricomycotina</taxon>
        <taxon>Agaricomycetes</taxon>
        <taxon>Agaricomycetidae</taxon>
        <taxon>Agaricales</taxon>
        <taxon>Marasmiineae</taxon>
        <taxon>Omphalotaceae</taxon>
        <taxon>Marasmiellus</taxon>
    </lineage>
</organism>
<dbReference type="EMBL" id="JBANRG010000029">
    <property type="protein sequence ID" value="KAK7452144.1"/>
    <property type="molecule type" value="Genomic_DNA"/>
</dbReference>
<keyword evidence="1" id="KW-0723">Serine/threonine-protein kinase</keyword>